<gene>
    <name evidence="1" type="ORF">MGSAQ_002683</name>
</gene>
<comment type="caution">
    <text evidence="1">The sequence shown here is derived from an EMBL/GenBank/DDBJ whole genome shotgun (WGS) entry which is preliminary data.</text>
</comment>
<protein>
    <submittedName>
        <fullName evidence="1">Uncharacterized protein</fullName>
    </submittedName>
</protein>
<dbReference type="AlphaFoldDB" id="A0A1B6NSC2"/>
<accession>A0A1B6NSC2</accession>
<sequence length="37" mass="4374">MSKRQRKFVPQSHHLHRAIDGHYAQHLPALLLLSRQC</sequence>
<dbReference type="EMBL" id="AYSL01001542">
    <property type="protein sequence ID" value="KTF05822.1"/>
    <property type="molecule type" value="Genomic_DNA"/>
</dbReference>
<reference evidence="1" key="1">
    <citation type="submission" date="2013-11" db="EMBL/GenBank/DDBJ databases">
        <title>Microbial diversity, functional groups and degradation webs in Northern and Southern Mediterranean and Red Sea marine crude oil polluted sites.</title>
        <authorList>
            <person name="Daffonchio D."/>
            <person name="Mapelli F."/>
            <person name="Ferrer M."/>
            <person name="Richter M."/>
            <person name="Cherif A."/>
            <person name="Malkawi H.I."/>
            <person name="Yakimov M.M."/>
            <person name="Abdel-Fattah Y.R."/>
            <person name="Blaghen M."/>
            <person name="Golyshin P.N."/>
            <person name="Kalogerakis N."/>
            <person name="Boon N."/>
            <person name="Magagnini M."/>
            <person name="Fava F."/>
        </authorList>
    </citation>
    <scope>NUCLEOTIDE SEQUENCE</scope>
</reference>
<proteinExistence type="predicted"/>
<organism evidence="1">
    <name type="scientific">marine sediment metagenome</name>
    <dbReference type="NCBI Taxonomy" id="412755"/>
    <lineage>
        <taxon>unclassified sequences</taxon>
        <taxon>metagenomes</taxon>
        <taxon>ecological metagenomes</taxon>
    </lineage>
</organism>
<name>A0A1B6NSC2_9ZZZZ</name>
<evidence type="ECO:0000313" key="1">
    <source>
        <dbReference type="EMBL" id="KTF05822.1"/>
    </source>
</evidence>